<keyword evidence="1" id="KW-0472">Membrane</keyword>
<feature type="transmembrane region" description="Helical" evidence="1">
    <location>
        <begin position="14"/>
        <end position="35"/>
    </location>
</feature>
<dbReference type="AlphaFoldDB" id="A0A0F3KYT9"/>
<organism evidence="2 3">
    <name type="scientific">Luteibacter yeojuensis</name>
    <dbReference type="NCBI Taxonomy" id="345309"/>
    <lineage>
        <taxon>Bacteria</taxon>
        <taxon>Pseudomonadati</taxon>
        <taxon>Pseudomonadota</taxon>
        <taxon>Gammaproteobacteria</taxon>
        <taxon>Lysobacterales</taxon>
        <taxon>Rhodanobacteraceae</taxon>
        <taxon>Luteibacter</taxon>
    </lineage>
</organism>
<protein>
    <submittedName>
        <fullName evidence="2">Uncharacterized protein</fullName>
    </submittedName>
</protein>
<gene>
    <name evidence="2" type="ORF">VI08_04840</name>
</gene>
<feature type="transmembrane region" description="Helical" evidence="1">
    <location>
        <begin position="89"/>
        <end position="112"/>
    </location>
</feature>
<keyword evidence="1" id="KW-0812">Transmembrane</keyword>
<keyword evidence="3" id="KW-1185">Reference proteome</keyword>
<sequence length="123" mass="13685">MVFADSPHVTTGGIHSRLATLAAAMLVVILFRYMAVFSMARSMKARLPAYGVSPRISNVTLVFFTHYYLQAQMTWLAKWQKTGQVEPAVQGAGAWVASATVCLVTFVAAWLFHPLAFLHIRWL</sequence>
<evidence type="ECO:0000256" key="1">
    <source>
        <dbReference type="SAM" id="Phobius"/>
    </source>
</evidence>
<reference evidence="2 3" key="1">
    <citation type="submission" date="2015-03" db="EMBL/GenBank/DDBJ databases">
        <title>Draft genome sequence of Luteibacter yeojuensis strain SU11.</title>
        <authorList>
            <person name="Sulaiman J."/>
            <person name="Priya K."/>
            <person name="Chan K.-G."/>
        </authorList>
    </citation>
    <scope>NUCLEOTIDE SEQUENCE [LARGE SCALE GENOMIC DNA]</scope>
    <source>
        <strain evidence="2 3">SU11</strain>
    </source>
</reference>
<dbReference type="OrthoDB" id="115249at2"/>
<name>A0A0F3KYT9_9GAMM</name>
<dbReference type="RefSeq" id="WP_045828424.1">
    <property type="nucleotide sequence ID" value="NZ_JZRB01000008.1"/>
</dbReference>
<accession>A0A0F3KYT9</accession>
<comment type="caution">
    <text evidence="2">The sequence shown here is derived from an EMBL/GenBank/DDBJ whole genome shotgun (WGS) entry which is preliminary data.</text>
</comment>
<dbReference type="Proteomes" id="UP000033651">
    <property type="component" value="Unassembled WGS sequence"/>
</dbReference>
<keyword evidence="1" id="KW-1133">Transmembrane helix</keyword>
<evidence type="ECO:0000313" key="3">
    <source>
        <dbReference type="Proteomes" id="UP000033651"/>
    </source>
</evidence>
<proteinExistence type="predicted"/>
<dbReference type="PATRIC" id="fig|345309.4.peg.4047"/>
<dbReference type="EMBL" id="JZRB01000008">
    <property type="protein sequence ID" value="KJV36450.1"/>
    <property type="molecule type" value="Genomic_DNA"/>
</dbReference>
<evidence type="ECO:0000313" key="2">
    <source>
        <dbReference type="EMBL" id="KJV36450.1"/>
    </source>
</evidence>